<comment type="caution">
    <text evidence="2">The sequence shown here is derived from an EMBL/GenBank/DDBJ whole genome shotgun (WGS) entry which is preliminary data.</text>
</comment>
<dbReference type="OrthoDB" id="6088188at2759"/>
<keyword evidence="3" id="KW-1185">Reference proteome</keyword>
<feature type="compositionally biased region" description="Pro residues" evidence="1">
    <location>
        <begin position="9"/>
        <end position="18"/>
    </location>
</feature>
<feature type="region of interest" description="Disordered" evidence="1">
    <location>
        <begin position="1"/>
        <end position="85"/>
    </location>
</feature>
<name>A0A7K6VKY2_9PASS</name>
<evidence type="ECO:0000313" key="3">
    <source>
        <dbReference type="Proteomes" id="UP000579558"/>
    </source>
</evidence>
<reference evidence="2 3" key="1">
    <citation type="submission" date="2019-09" db="EMBL/GenBank/DDBJ databases">
        <title>Bird 10,000 Genomes (B10K) Project - Family phase.</title>
        <authorList>
            <person name="Zhang G."/>
        </authorList>
    </citation>
    <scope>NUCLEOTIDE SEQUENCE [LARGE SCALE GENOMIC DNA]</scope>
    <source>
        <strain evidence="2">B10K-DU-029-75</strain>
    </source>
</reference>
<proteinExistence type="predicted"/>
<feature type="non-terminal residue" evidence="2">
    <location>
        <position position="144"/>
    </location>
</feature>
<feature type="compositionally biased region" description="Acidic residues" evidence="1">
    <location>
        <begin position="49"/>
        <end position="62"/>
    </location>
</feature>
<dbReference type="Proteomes" id="UP000579558">
    <property type="component" value="Unassembled WGS sequence"/>
</dbReference>
<evidence type="ECO:0000313" key="2">
    <source>
        <dbReference type="EMBL" id="NWX35841.1"/>
    </source>
</evidence>
<gene>
    <name evidence="2" type="primary">Tespa1</name>
    <name evidence="2" type="ORF">NOTCIN_R14876</name>
</gene>
<feature type="non-terminal residue" evidence="2">
    <location>
        <position position="1"/>
    </location>
</feature>
<sequence>SPHVRPDPAGSPPAPPAMEGPSVLGPSSWQKRHAWARQSRGWRSPAPEGEQEEEEEGEEEEQQAAAVPWDIPEPPPQLNDVVLEGPPSRVRGAGLWPAGVLGGVPECPLSLAACGSSGTSFEDDLALGAEGTGHPRGPRSVTAT</sequence>
<protein>
    <submittedName>
        <fullName evidence="2">TESP1 protein</fullName>
    </submittedName>
</protein>
<feature type="region of interest" description="Disordered" evidence="1">
    <location>
        <begin position="125"/>
        <end position="144"/>
    </location>
</feature>
<accession>A0A7K6VKY2</accession>
<dbReference type="AlphaFoldDB" id="A0A7K6VKY2"/>
<evidence type="ECO:0000256" key="1">
    <source>
        <dbReference type="SAM" id="MobiDB-lite"/>
    </source>
</evidence>
<organism evidence="2 3">
    <name type="scientific">Notiomystis cincta</name>
    <dbReference type="NCBI Taxonomy" id="366454"/>
    <lineage>
        <taxon>Eukaryota</taxon>
        <taxon>Metazoa</taxon>
        <taxon>Chordata</taxon>
        <taxon>Craniata</taxon>
        <taxon>Vertebrata</taxon>
        <taxon>Euteleostomi</taxon>
        <taxon>Archelosauria</taxon>
        <taxon>Archosauria</taxon>
        <taxon>Dinosauria</taxon>
        <taxon>Saurischia</taxon>
        <taxon>Theropoda</taxon>
        <taxon>Coelurosauria</taxon>
        <taxon>Aves</taxon>
        <taxon>Neognathae</taxon>
        <taxon>Neoaves</taxon>
        <taxon>Telluraves</taxon>
        <taxon>Australaves</taxon>
        <taxon>Passeriformes</taxon>
        <taxon>Notiomystidae</taxon>
        <taxon>Notiomystis</taxon>
    </lineage>
</organism>
<dbReference type="EMBL" id="VZRX01019654">
    <property type="protein sequence ID" value="NWX35841.1"/>
    <property type="molecule type" value="Genomic_DNA"/>
</dbReference>